<proteinExistence type="predicted"/>
<sequence length="1262" mass="145244">MQLIDRKDLENWADTYDSMGYLPYLMLRLVRASTPNTTFVDIPFGSAVTVGGWDGVVKCSGCGNHVPDGISLWEFGTDSNVKGKAEKEYSKRTADPLGYDIDQSTFVFVTPRFWKFKEKWRKEKIAEKKWKDIRVYDSSDLAQWLDSTMAVARWFSSYIGKYPMDGIVTADEYWEEWSSGPAGILPPETVTSGRQKEMELLANFLNGSPAIKGIKASTKGEAIAFIIACAKQFDQPLNETFFSKTLLVDTEGNYRGIRINTTALNLIPRFEDTQPLYAAIAKGHHVLVPLGGDDSFNQDTIVLPTIEKDGQVASLIDMGLSREEAIKYSRESGRNITILKRLIGFPHFSANWLYKEDIRDIVPALLLGRWNENHLGDRELLEQLSGQTYSDYIKVIAYWRDIDESPIIQIGETWRLLSPLDAWTHLAPVLLEEDLKLLGQCFLNAFQNGNPDIEDANPLFSDVQYLSREKKFSGWAREGLIQSLILIAHFGKNLKIPQLAMPQDWVDGLLSRLLNDADGKIWISFDHELPLISEASPEVFLNSVDRSLSKDPPPIMEMFEEHEGFLYKNSNHTGLLWALEGLAWAPEYLYETTVLLLKLSKLDPGGNLSNRPINSLAEIYKPWHYQTLADFSERMDVLKRAVFEEKELGWVLLLSMLPDSLGVAQPTHKMRWRLFAENLNLTYTYDEIFGTYSTVVDLLISIFDDSDEKLAELIKNSVKLSPPDRVKILKLANQSVPDLKRNKFVTWDAIREILNHHRSHPETDWALPEKVLADYEDLYKKLEPQNTVKRHIWLFNDHWPHFPEGFKDVEDLAVDRYKTQEIKIDEEREKGLKAILKEVGIGKTLELASDVKEKWSFGKALANITDNHGSVLTVVLKLLKTGDFEEWFVHSYIYFKVHENGFEWLLKFYEGIKGDFSNEQLAHLFIPLDQSKELWDFIDDTKDELVEKYWLNMLPRFHNLSQKEKIYGTERLIYFKRFFTIINSGHTIFKDIPSDLLVELLEKTALVKANEKVNFREYELSKIFEVLDARNDVEHQKLINLEWLYLPVLARYGAHRSPKILHKELSENPDFFIELLKWAYRPKANDRAEAEAKDTSDPDIQERAKQAYQLLSSWKGIPGVGTDGTIDTDKLLSWIDRVRSLAKKADRIEVADAQIGQSLAQYPETDMEWPPDEICKIIERINTDSLKRNFSSATSNKRSFSSRGALEGGDIERNKAKYFNKLASRIKSKYPNVAAILQRLSKRYLIDAKRMDDRAERDKLEY</sequence>
<accession>A0ABW5MSW5</accession>
<dbReference type="EMBL" id="JBHULB010000007">
    <property type="protein sequence ID" value="MFD2586315.1"/>
    <property type="molecule type" value="Genomic_DNA"/>
</dbReference>
<dbReference type="Proteomes" id="UP001597526">
    <property type="component" value="Unassembled WGS sequence"/>
</dbReference>
<evidence type="ECO:0000313" key="3">
    <source>
        <dbReference type="Proteomes" id="UP001597526"/>
    </source>
</evidence>
<dbReference type="RefSeq" id="WP_339337013.1">
    <property type="nucleotide sequence ID" value="NZ_JBHULB010000007.1"/>
</dbReference>
<keyword evidence="3" id="KW-1185">Reference proteome</keyword>
<evidence type="ECO:0000313" key="2">
    <source>
        <dbReference type="EMBL" id="MFD2586315.1"/>
    </source>
</evidence>
<dbReference type="PROSITE" id="PS50063">
    <property type="entry name" value="BH4_2"/>
    <property type="match status" value="1"/>
</dbReference>
<gene>
    <name evidence="2" type="ORF">ACFSQJ_05205</name>
</gene>
<dbReference type="InterPro" id="IPR003093">
    <property type="entry name" value="Bcl2_BH4"/>
</dbReference>
<protein>
    <recommendedName>
        <fullName evidence="1">Apoptosis regulator Bcl-2 family BH4 domain-containing protein</fullName>
    </recommendedName>
</protein>
<organism evidence="2 3">
    <name type="scientific">Croceitalea marina</name>
    <dbReference type="NCBI Taxonomy" id="1775166"/>
    <lineage>
        <taxon>Bacteria</taxon>
        <taxon>Pseudomonadati</taxon>
        <taxon>Bacteroidota</taxon>
        <taxon>Flavobacteriia</taxon>
        <taxon>Flavobacteriales</taxon>
        <taxon>Flavobacteriaceae</taxon>
        <taxon>Croceitalea</taxon>
    </lineage>
</organism>
<evidence type="ECO:0000259" key="1">
    <source>
        <dbReference type="PROSITE" id="PS50063"/>
    </source>
</evidence>
<reference evidence="3" key="1">
    <citation type="journal article" date="2019" name="Int. J. Syst. Evol. Microbiol.">
        <title>The Global Catalogue of Microorganisms (GCM) 10K type strain sequencing project: providing services to taxonomists for standard genome sequencing and annotation.</title>
        <authorList>
            <consortium name="The Broad Institute Genomics Platform"/>
            <consortium name="The Broad Institute Genome Sequencing Center for Infectious Disease"/>
            <person name="Wu L."/>
            <person name="Ma J."/>
        </authorList>
    </citation>
    <scope>NUCLEOTIDE SEQUENCE [LARGE SCALE GENOMIC DNA]</scope>
    <source>
        <strain evidence="3">KCTC 52368</strain>
    </source>
</reference>
<name>A0ABW5MSW5_9FLAO</name>
<feature type="domain" description="Apoptosis regulator Bcl-2 family BH4" evidence="1">
    <location>
        <begin position="885"/>
        <end position="904"/>
    </location>
</feature>
<comment type="caution">
    <text evidence="2">The sequence shown here is derived from an EMBL/GenBank/DDBJ whole genome shotgun (WGS) entry which is preliminary data.</text>
</comment>